<dbReference type="GO" id="GO:0004252">
    <property type="term" value="F:serine-type endopeptidase activity"/>
    <property type="evidence" value="ECO:0007669"/>
    <property type="project" value="InterPro"/>
</dbReference>
<dbReference type="Gene3D" id="2.130.10.120">
    <property type="entry name" value="Prolyl oligopeptidase, N-terminal domain"/>
    <property type="match status" value="1"/>
</dbReference>
<dbReference type="EMBL" id="BKCJ011022954">
    <property type="protein sequence ID" value="GFC69058.1"/>
    <property type="molecule type" value="Genomic_DNA"/>
</dbReference>
<gene>
    <name evidence="3" type="ORF">Tci_841028</name>
</gene>
<proteinExistence type="inferred from homology"/>
<name>A0A699QGY1_TANCI</name>
<dbReference type="InterPro" id="IPR051543">
    <property type="entry name" value="Serine_Peptidase_S9A"/>
</dbReference>
<comment type="similarity">
    <text evidence="1">Belongs to the peptidase S9A family.</text>
</comment>
<reference evidence="3" key="1">
    <citation type="journal article" date="2019" name="Sci. Rep.">
        <title>Draft genome of Tanacetum cinerariifolium, the natural source of mosquito coil.</title>
        <authorList>
            <person name="Yamashiro T."/>
            <person name="Shiraishi A."/>
            <person name="Satake H."/>
            <person name="Nakayama K."/>
        </authorList>
    </citation>
    <scope>NUCLEOTIDE SEQUENCE</scope>
</reference>
<dbReference type="Pfam" id="PF02897">
    <property type="entry name" value="Peptidase_S9_N"/>
    <property type="match status" value="1"/>
</dbReference>
<comment type="caution">
    <text evidence="3">The sequence shown here is derived from an EMBL/GenBank/DDBJ whole genome shotgun (WGS) entry which is preliminary data.</text>
</comment>
<sequence length="192" mass="21809">KDEDVILLDEPGENVHVNIRHTKDYQFVTVNVFSTTYSKVFLINASDPLSGLTLVWECEACAHCIIEHHHGYLYLFTNADRGGQSVDCHYLLRSPLNSSGPRKWENVFIDDDDLIIEDVDFSNSHLALIVREGERFRLCTIALPMPNNKGAVHLREVFPHFLPLPESVSQISPGTNYDFFSSIMRFTISSPV</sequence>
<accession>A0A699QGY1</accession>
<organism evidence="3">
    <name type="scientific">Tanacetum cinerariifolium</name>
    <name type="common">Dalmatian daisy</name>
    <name type="synonym">Chrysanthemum cinerariifolium</name>
    <dbReference type="NCBI Taxonomy" id="118510"/>
    <lineage>
        <taxon>Eukaryota</taxon>
        <taxon>Viridiplantae</taxon>
        <taxon>Streptophyta</taxon>
        <taxon>Embryophyta</taxon>
        <taxon>Tracheophyta</taxon>
        <taxon>Spermatophyta</taxon>
        <taxon>Magnoliopsida</taxon>
        <taxon>eudicotyledons</taxon>
        <taxon>Gunneridae</taxon>
        <taxon>Pentapetalae</taxon>
        <taxon>asterids</taxon>
        <taxon>campanulids</taxon>
        <taxon>Asterales</taxon>
        <taxon>Asteraceae</taxon>
        <taxon>Asteroideae</taxon>
        <taxon>Anthemideae</taxon>
        <taxon>Anthemidinae</taxon>
        <taxon>Tanacetum</taxon>
    </lineage>
</organism>
<dbReference type="AlphaFoldDB" id="A0A699QGY1"/>
<evidence type="ECO:0000256" key="1">
    <source>
        <dbReference type="ARBA" id="ARBA00005228"/>
    </source>
</evidence>
<evidence type="ECO:0000259" key="2">
    <source>
        <dbReference type="Pfam" id="PF02897"/>
    </source>
</evidence>
<protein>
    <submittedName>
        <fullName evidence="3">Prolyl oligopeptidase family protein</fullName>
    </submittedName>
</protein>
<evidence type="ECO:0000313" key="3">
    <source>
        <dbReference type="EMBL" id="GFC69058.1"/>
    </source>
</evidence>
<dbReference type="InterPro" id="IPR023302">
    <property type="entry name" value="Pept_S9A_N"/>
</dbReference>
<feature type="non-terminal residue" evidence="3">
    <location>
        <position position="192"/>
    </location>
</feature>
<dbReference type="SUPFAM" id="SSF50993">
    <property type="entry name" value="Peptidase/esterase 'gauge' domain"/>
    <property type="match status" value="1"/>
</dbReference>
<dbReference type="PANTHER" id="PTHR11757">
    <property type="entry name" value="PROTEASE FAMILY S9A OLIGOPEPTIDASE"/>
    <property type="match status" value="1"/>
</dbReference>
<feature type="domain" description="Peptidase S9A N-terminal" evidence="2">
    <location>
        <begin position="2"/>
        <end position="140"/>
    </location>
</feature>
<feature type="non-terminal residue" evidence="3">
    <location>
        <position position="1"/>
    </location>
</feature>
<dbReference type="PANTHER" id="PTHR11757:SF19">
    <property type="entry name" value="PROLYL ENDOPEPTIDASE-LIKE"/>
    <property type="match status" value="1"/>
</dbReference>